<protein>
    <submittedName>
        <fullName evidence="4">LOW QUALITY PROTEIN: chaperone protein DnaJ</fullName>
    </submittedName>
</protein>
<gene>
    <name evidence="4" type="primary">LOC120273490</name>
</gene>
<dbReference type="InterPro" id="IPR036869">
    <property type="entry name" value="J_dom_sf"/>
</dbReference>
<dbReference type="Pfam" id="PF00226">
    <property type="entry name" value="DnaJ"/>
    <property type="match status" value="1"/>
</dbReference>
<dbReference type="SMART" id="SM00271">
    <property type="entry name" value="DnaJ"/>
    <property type="match status" value="1"/>
</dbReference>
<dbReference type="InterPro" id="IPR001623">
    <property type="entry name" value="DnaJ_domain"/>
</dbReference>
<dbReference type="CDD" id="cd06257">
    <property type="entry name" value="DnaJ"/>
    <property type="match status" value="1"/>
</dbReference>
<dbReference type="RefSeq" id="XP_039136048.1">
    <property type="nucleotide sequence ID" value="XM_039280114.1"/>
</dbReference>
<dbReference type="PROSITE" id="PS00636">
    <property type="entry name" value="DNAJ_1"/>
    <property type="match status" value="1"/>
</dbReference>
<dbReference type="AlphaFoldDB" id="A0AB40CAA8"/>
<dbReference type="GO" id="GO:0005783">
    <property type="term" value="C:endoplasmic reticulum"/>
    <property type="evidence" value="ECO:0007669"/>
    <property type="project" value="UniProtKB-ARBA"/>
</dbReference>
<reference evidence="4" key="1">
    <citation type="submission" date="2025-08" db="UniProtKB">
        <authorList>
            <consortium name="RefSeq"/>
        </authorList>
    </citation>
    <scope>IDENTIFICATION</scope>
</reference>
<evidence type="ECO:0000313" key="3">
    <source>
        <dbReference type="Proteomes" id="UP001515500"/>
    </source>
</evidence>
<organism evidence="3 4">
    <name type="scientific">Dioscorea cayennensis subsp. rotundata</name>
    <name type="common">White Guinea yam</name>
    <name type="synonym">Dioscorea rotundata</name>
    <dbReference type="NCBI Taxonomy" id="55577"/>
    <lineage>
        <taxon>Eukaryota</taxon>
        <taxon>Viridiplantae</taxon>
        <taxon>Streptophyta</taxon>
        <taxon>Embryophyta</taxon>
        <taxon>Tracheophyta</taxon>
        <taxon>Spermatophyta</taxon>
        <taxon>Magnoliopsida</taxon>
        <taxon>Liliopsida</taxon>
        <taxon>Dioscoreales</taxon>
        <taxon>Dioscoreaceae</taxon>
        <taxon>Dioscorea</taxon>
    </lineage>
</organism>
<dbReference type="Proteomes" id="UP001515500">
    <property type="component" value="Chromosome 12"/>
</dbReference>
<accession>A0AB40CAA8</accession>
<dbReference type="GeneID" id="120273490"/>
<feature type="region of interest" description="Disordered" evidence="1">
    <location>
        <begin position="218"/>
        <end position="255"/>
    </location>
</feature>
<proteinExistence type="predicted"/>
<dbReference type="GO" id="GO:0042026">
    <property type="term" value="P:protein refolding"/>
    <property type="evidence" value="ECO:0007669"/>
    <property type="project" value="TreeGrafter"/>
</dbReference>
<evidence type="ECO:0000256" key="1">
    <source>
        <dbReference type="SAM" id="MobiDB-lite"/>
    </source>
</evidence>
<dbReference type="GO" id="GO:0051082">
    <property type="term" value="F:unfolded protein binding"/>
    <property type="evidence" value="ECO:0007669"/>
    <property type="project" value="TreeGrafter"/>
</dbReference>
<dbReference type="SUPFAM" id="SSF46565">
    <property type="entry name" value="Chaperone J-domain"/>
    <property type="match status" value="1"/>
</dbReference>
<name>A0AB40CAA8_DIOCR</name>
<dbReference type="Gene3D" id="1.10.287.110">
    <property type="entry name" value="DnaJ domain"/>
    <property type="match status" value="1"/>
</dbReference>
<dbReference type="PANTHER" id="PTHR43096:SF61">
    <property type="entry name" value="CHAPERONE DNAJ-DOMAIN SUPERFAMILY PROTEIN"/>
    <property type="match status" value="1"/>
</dbReference>
<dbReference type="PRINTS" id="PR00625">
    <property type="entry name" value="JDOMAIN"/>
</dbReference>
<dbReference type="InterPro" id="IPR018253">
    <property type="entry name" value="DnaJ_domain_CS"/>
</dbReference>
<dbReference type="PROSITE" id="PS50076">
    <property type="entry name" value="DNAJ_2"/>
    <property type="match status" value="1"/>
</dbReference>
<feature type="domain" description="J" evidence="2">
    <location>
        <begin position="79"/>
        <end position="145"/>
    </location>
</feature>
<evidence type="ECO:0000259" key="2">
    <source>
        <dbReference type="PROSITE" id="PS50076"/>
    </source>
</evidence>
<keyword evidence="3" id="KW-1185">Reference proteome</keyword>
<dbReference type="PANTHER" id="PTHR43096">
    <property type="entry name" value="DNAJ HOMOLOG 1, MITOCHONDRIAL-RELATED"/>
    <property type="match status" value="1"/>
</dbReference>
<sequence length="273" mass="31741">MHHHQYALLCSSSHRLVPLRSSLIQSRKLGGLVECYRYDVFFYRRRFGVNWSFKEEKWKENQRRRGSACVAVRASRRESPYEVLGVSTSASLQEIKRAYRKLALKYHPDVNKEPNAQEKFMRIKHAYNTLLNPDSKYKYAYSSSSDYAQTSERNRKTTAQEEDFYGFGDFFQDLQKEFQNWEADINSQDKPKSLWEELAEIGEEFVEFLEKELNINDISPEEAGGTDEFSKDNSNAKPGVEQRNNGGEMDSSIEDSIDEIEAALQQLKKELGL</sequence>
<evidence type="ECO:0000313" key="4">
    <source>
        <dbReference type="RefSeq" id="XP_039136048.1"/>
    </source>
</evidence>